<gene>
    <name evidence="3" type="ORF">AFUS01_LOCUS6777</name>
</gene>
<dbReference type="EMBL" id="CAJVCH010044792">
    <property type="protein sequence ID" value="CAG7717313.1"/>
    <property type="molecule type" value="Genomic_DNA"/>
</dbReference>
<comment type="caution">
    <text evidence="3">The sequence shown here is derived from an EMBL/GenBank/DDBJ whole genome shotgun (WGS) entry which is preliminary data.</text>
</comment>
<feature type="domain" description="PiggyBac transposable element-derived protein" evidence="2">
    <location>
        <begin position="2"/>
        <end position="160"/>
    </location>
</feature>
<dbReference type="OrthoDB" id="8191541at2759"/>
<feature type="region of interest" description="Disordered" evidence="1">
    <location>
        <begin position="231"/>
        <end position="254"/>
    </location>
</feature>
<keyword evidence="4" id="KW-1185">Reference proteome</keyword>
<protein>
    <recommendedName>
        <fullName evidence="2">PiggyBac transposable element-derived protein domain-containing protein</fullName>
    </recommendedName>
</protein>
<dbReference type="AlphaFoldDB" id="A0A8J2JBQ5"/>
<reference evidence="3" key="1">
    <citation type="submission" date="2021-06" db="EMBL/GenBank/DDBJ databases">
        <authorList>
            <person name="Hodson N. C."/>
            <person name="Mongue J. A."/>
            <person name="Jaron S. K."/>
        </authorList>
    </citation>
    <scope>NUCLEOTIDE SEQUENCE</scope>
</reference>
<dbReference type="Proteomes" id="UP000708208">
    <property type="component" value="Unassembled WGS sequence"/>
</dbReference>
<sequence>KRVVLDLVDVFKGSGRNVTAEIFFSSLKLCVELRNLNLTYLGTIRPSRKEIPDGIRDIRGIRVGSSNSWFNPESRSMVTRFVPKQNRGVLIISSGNYSHEDGEVSSDITKPAVVRKYNNTMYGVDMVDEMLATYYAIFPTRRWPVRVFLHLVHTVAYNAFVLFTLKFPNWRKNDRSKRRIALRELIDLLIIPQVQRRKQHSSSEQLQVTRSWDIVLNVFVSPVHHVLPLPRAVPDEQEGNTNPQPRRPEIVQHQERRMRKRCDICVGPSTARKISQAKCWQQRQAEDRAGDGANVAEDRAGDGANVAEAVGGAEDRAGDGAVVAEAVGGAEDRAGDGAVVVEAVGGAEDRAVDEADVAEAFDGAYDREGGGAEVAVFVGTGLDVVEVEEADVEAAAVLRAEVEGLEAGRAEAAGGAEVVGAEVATEVVGRGVHTCPHCSRSFYIRSARI</sequence>
<evidence type="ECO:0000313" key="4">
    <source>
        <dbReference type="Proteomes" id="UP000708208"/>
    </source>
</evidence>
<dbReference type="InterPro" id="IPR029526">
    <property type="entry name" value="PGBD"/>
</dbReference>
<feature type="non-terminal residue" evidence="3">
    <location>
        <position position="1"/>
    </location>
</feature>
<evidence type="ECO:0000259" key="2">
    <source>
        <dbReference type="Pfam" id="PF13843"/>
    </source>
</evidence>
<evidence type="ECO:0000313" key="3">
    <source>
        <dbReference type="EMBL" id="CAG7717313.1"/>
    </source>
</evidence>
<organism evidence="3 4">
    <name type="scientific">Allacma fusca</name>
    <dbReference type="NCBI Taxonomy" id="39272"/>
    <lineage>
        <taxon>Eukaryota</taxon>
        <taxon>Metazoa</taxon>
        <taxon>Ecdysozoa</taxon>
        <taxon>Arthropoda</taxon>
        <taxon>Hexapoda</taxon>
        <taxon>Collembola</taxon>
        <taxon>Symphypleona</taxon>
        <taxon>Sminthuridae</taxon>
        <taxon>Allacma</taxon>
    </lineage>
</organism>
<dbReference type="PANTHER" id="PTHR46599:SF6">
    <property type="entry name" value="DUAL SPECIFICITY PHOSPHATASE 26"/>
    <property type="match status" value="1"/>
</dbReference>
<dbReference type="Pfam" id="PF13843">
    <property type="entry name" value="DDE_Tnp_1_7"/>
    <property type="match status" value="1"/>
</dbReference>
<name>A0A8J2JBQ5_9HEXA</name>
<dbReference type="PANTHER" id="PTHR46599">
    <property type="entry name" value="PIGGYBAC TRANSPOSABLE ELEMENT-DERIVED PROTEIN 4"/>
    <property type="match status" value="1"/>
</dbReference>
<accession>A0A8J2JBQ5</accession>
<evidence type="ECO:0000256" key="1">
    <source>
        <dbReference type="SAM" id="MobiDB-lite"/>
    </source>
</evidence>
<proteinExistence type="predicted"/>